<feature type="transmembrane region" description="Helical" evidence="8">
    <location>
        <begin position="335"/>
        <end position="354"/>
    </location>
</feature>
<protein>
    <submittedName>
        <fullName evidence="9">Putative undecaprenyl-phosphate N-acetylglucosaminyl 1-phosphate transferase</fullName>
        <ecNumber evidence="9">2.7.8.33</ecNumber>
    </submittedName>
</protein>
<dbReference type="PANTHER" id="PTHR22926:SF3">
    <property type="entry name" value="UNDECAPRENYL-PHOSPHATE ALPHA-N-ACETYLGLUCOSAMINYL 1-PHOSPHATE TRANSFERASE"/>
    <property type="match status" value="1"/>
</dbReference>
<evidence type="ECO:0000256" key="4">
    <source>
        <dbReference type="ARBA" id="ARBA00022692"/>
    </source>
</evidence>
<dbReference type="OrthoDB" id="9783652at2"/>
<reference evidence="9 10" key="1">
    <citation type="submission" date="2015-07" db="EMBL/GenBank/DDBJ databases">
        <title>Draft genome sequence of the Amantichitinum ursilacus IGB-41, a new chitin-degrading bacterium.</title>
        <authorList>
            <person name="Kirstahler P."/>
            <person name="Guenther M."/>
            <person name="Grumaz C."/>
            <person name="Rupp S."/>
            <person name="Zibek S."/>
            <person name="Sohn K."/>
        </authorList>
    </citation>
    <scope>NUCLEOTIDE SEQUENCE [LARGE SCALE GENOMIC DNA]</scope>
    <source>
        <strain evidence="9 10">IGB-41</strain>
    </source>
</reference>
<dbReference type="Pfam" id="PF00953">
    <property type="entry name" value="Glycos_transf_4"/>
    <property type="match status" value="1"/>
</dbReference>
<dbReference type="EC" id="2.7.8.33" evidence="9"/>
<dbReference type="InterPro" id="IPR000715">
    <property type="entry name" value="Glycosyl_transferase_4"/>
</dbReference>
<evidence type="ECO:0000256" key="7">
    <source>
        <dbReference type="PIRSR" id="PIRSR600715-1"/>
    </source>
</evidence>
<keyword evidence="4 8" id="KW-0812">Transmembrane</keyword>
<dbReference type="AlphaFoldDB" id="A0A0N0GQW8"/>
<keyword evidence="6 8" id="KW-0472">Membrane</keyword>
<feature type="transmembrane region" description="Helical" evidence="8">
    <location>
        <begin position="167"/>
        <end position="184"/>
    </location>
</feature>
<dbReference type="PATRIC" id="fig|857265.3.peg.292"/>
<feature type="transmembrane region" description="Helical" evidence="8">
    <location>
        <begin position="48"/>
        <end position="72"/>
    </location>
</feature>
<evidence type="ECO:0000256" key="3">
    <source>
        <dbReference type="ARBA" id="ARBA00022679"/>
    </source>
</evidence>
<dbReference type="EMBL" id="LAQT01000001">
    <property type="protein sequence ID" value="KPC55270.1"/>
    <property type="molecule type" value="Genomic_DNA"/>
</dbReference>
<name>A0A0N0GQW8_9NEIS</name>
<dbReference type="STRING" id="857265.WG78_01390"/>
<dbReference type="CDD" id="cd06912">
    <property type="entry name" value="GT_MraY_like"/>
    <property type="match status" value="1"/>
</dbReference>
<evidence type="ECO:0000256" key="6">
    <source>
        <dbReference type="ARBA" id="ARBA00023136"/>
    </source>
</evidence>
<evidence type="ECO:0000313" key="10">
    <source>
        <dbReference type="Proteomes" id="UP000037939"/>
    </source>
</evidence>
<dbReference type="GO" id="GO:0044038">
    <property type="term" value="P:cell wall macromolecule biosynthetic process"/>
    <property type="evidence" value="ECO:0007669"/>
    <property type="project" value="TreeGrafter"/>
</dbReference>
<dbReference type="GO" id="GO:0046872">
    <property type="term" value="F:metal ion binding"/>
    <property type="evidence" value="ECO:0007669"/>
    <property type="project" value="UniProtKB-KW"/>
</dbReference>
<feature type="transmembrane region" description="Helical" evidence="8">
    <location>
        <begin position="104"/>
        <end position="121"/>
    </location>
</feature>
<evidence type="ECO:0000313" key="9">
    <source>
        <dbReference type="EMBL" id="KPC55270.1"/>
    </source>
</evidence>
<comment type="caution">
    <text evidence="9">The sequence shown here is derived from an EMBL/GenBank/DDBJ whole genome shotgun (WGS) entry which is preliminary data.</text>
</comment>
<evidence type="ECO:0000256" key="2">
    <source>
        <dbReference type="ARBA" id="ARBA00022475"/>
    </source>
</evidence>
<keyword evidence="10" id="KW-1185">Reference proteome</keyword>
<dbReference type="GO" id="GO:0005886">
    <property type="term" value="C:plasma membrane"/>
    <property type="evidence" value="ECO:0007669"/>
    <property type="project" value="UniProtKB-SubCell"/>
</dbReference>
<feature type="transmembrane region" description="Helical" evidence="8">
    <location>
        <begin position="190"/>
        <end position="208"/>
    </location>
</feature>
<organism evidence="9 10">
    <name type="scientific">Amantichitinum ursilacus</name>
    <dbReference type="NCBI Taxonomy" id="857265"/>
    <lineage>
        <taxon>Bacteria</taxon>
        <taxon>Pseudomonadati</taxon>
        <taxon>Pseudomonadota</taxon>
        <taxon>Betaproteobacteria</taxon>
        <taxon>Neisseriales</taxon>
        <taxon>Chitinibacteraceae</taxon>
        <taxon>Amantichitinum</taxon>
    </lineage>
</organism>
<dbReference type="GO" id="GO:0071555">
    <property type="term" value="P:cell wall organization"/>
    <property type="evidence" value="ECO:0007669"/>
    <property type="project" value="TreeGrafter"/>
</dbReference>
<feature type="transmembrane region" description="Helical" evidence="8">
    <location>
        <begin position="220"/>
        <end position="239"/>
    </location>
</feature>
<keyword evidence="7" id="KW-0460">Magnesium</keyword>
<keyword evidence="7" id="KW-0479">Metal-binding</keyword>
<evidence type="ECO:0000256" key="8">
    <source>
        <dbReference type="SAM" id="Phobius"/>
    </source>
</evidence>
<proteinExistence type="predicted"/>
<keyword evidence="5 8" id="KW-1133">Transmembrane helix</keyword>
<dbReference type="RefSeq" id="WP_053936178.1">
    <property type="nucleotide sequence ID" value="NZ_LAQT01000001.1"/>
</dbReference>
<feature type="transmembrane region" description="Helical" evidence="8">
    <location>
        <begin position="78"/>
        <end position="97"/>
    </location>
</feature>
<dbReference type="PANTHER" id="PTHR22926">
    <property type="entry name" value="PHOSPHO-N-ACETYLMURAMOYL-PENTAPEPTIDE-TRANSFERASE"/>
    <property type="match status" value="1"/>
</dbReference>
<comment type="subcellular location">
    <subcellularLocation>
        <location evidence="1">Cell membrane</location>
        <topology evidence="1">Multi-pass membrane protein</topology>
    </subcellularLocation>
</comment>
<keyword evidence="3 9" id="KW-0808">Transferase</keyword>
<gene>
    <name evidence="9" type="primary">tagO_1</name>
    <name evidence="9" type="ORF">WG78_01390</name>
</gene>
<dbReference type="Proteomes" id="UP000037939">
    <property type="component" value="Unassembled WGS sequence"/>
</dbReference>
<comment type="cofactor">
    <cofactor evidence="7">
        <name>Mg(2+)</name>
        <dbReference type="ChEBI" id="CHEBI:18420"/>
    </cofactor>
</comment>
<evidence type="ECO:0000256" key="5">
    <source>
        <dbReference type="ARBA" id="ARBA00022989"/>
    </source>
</evidence>
<feature type="transmembrane region" description="Helical" evidence="8">
    <location>
        <begin position="245"/>
        <end position="264"/>
    </location>
</feature>
<dbReference type="GO" id="GO:0009103">
    <property type="term" value="P:lipopolysaccharide biosynthetic process"/>
    <property type="evidence" value="ECO:0007669"/>
    <property type="project" value="TreeGrafter"/>
</dbReference>
<accession>A0A0N0GQW8</accession>
<feature type="binding site" evidence="7">
    <location>
        <position position="219"/>
    </location>
    <ligand>
        <name>Mg(2+)</name>
        <dbReference type="ChEBI" id="CHEBI:18420"/>
    </ligand>
</feature>
<keyword evidence="2" id="KW-1003">Cell membrane</keyword>
<feature type="binding site" evidence="7">
    <location>
        <position position="159"/>
    </location>
    <ligand>
        <name>Mg(2+)</name>
        <dbReference type="ChEBI" id="CHEBI:18420"/>
    </ligand>
</feature>
<feature type="transmembrane region" description="Helical" evidence="8">
    <location>
        <begin position="312"/>
        <end position="329"/>
    </location>
</feature>
<feature type="transmembrane region" description="Helical" evidence="8">
    <location>
        <begin position="141"/>
        <end position="160"/>
    </location>
</feature>
<feature type="transmembrane region" description="Helical" evidence="8">
    <location>
        <begin position="6"/>
        <end position="27"/>
    </location>
</feature>
<dbReference type="GO" id="GO:0036380">
    <property type="term" value="F:UDP-N-acetylglucosamine-undecaprenyl-phosphate N-acetylglucosaminephosphotransferase activity"/>
    <property type="evidence" value="ECO:0007669"/>
    <property type="project" value="UniProtKB-EC"/>
</dbReference>
<evidence type="ECO:0000256" key="1">
    <source>
        <dbReference type="ARBA" id="ARBA00004651"/>
    </source>
</evidence>
<sequence length="381" mass="41182">MQIAIWFGLALVGALVVTGLLVASQRWHGALSADSQMRGKQKFHARAVPRIGGVGVVAGMLLAAAVAPWWANAVGGDLGLLLLASVPAFAVGLAEDLCKRVRPLWRMLGIMGAAVLAIWLLDAQLKRLGIVHLDTLMQINAIAIVITVFAVAGVSNAVNIIDGYNGLAGGVACLICVGLAYVAWRVGDALVLHASLALLAALLGFLCWNFPRGAIFLGDGGAYFIGFMLAELAVLLLARNPRVSVWYPLVLCAYPVVEVLFSVYRKKFVRGLSPGQPDGAHMHMLIYKRLLRQDAHAHSADIKTRRNARTSIYLWGLAASASLPAMLFWDVDGVLRVLFVTFCLLYVWLYRAIVRFHRPGWLMLSPGTEEGAAPAPDQDER</sequence>